<evidence type="ECO:0000256" key="4">
    <source>
        <dbReference type="ARBA" id="ARBA00023136"/>
    </source>
</evidence>
<dbReference type="PROSITE" id="PS50850">
    <property type="entry name" value="MFS"/>
    <property type="match status" value="1"/>
</dbReference>
<feature type="transmembrane region" description="Helical" evidence="5">
    <location>
        <begin position="345"/>
        <end position="369"/>
    </location>
</feature>
<accession>A0A6A5YND4</accession>
<dbReference type="PRINTS" id="PR01036">
    <property type="entry name" value="TCRTETB"/>
</dbReference>
<feature type="transmembrane region" description="Helical" evidence="5">
    <location>
        <begin position="413"/>
        <end position="433"/>
    </location>
</feature>
<organism evidence="7 8">
    <name type="scientific">Lophiotrema nucula</name>
    <dbReference type="NCBI Taxonomy" id="690887"/>
    <lineage>
        <taxon>Eukaryota</taxon>
        <taxon>Fungi</taxon>
        <taxon>Dikarya</taxon>
        <taxon>Ascomycota</taxon>
        <taxon>Pezizomycotina</taxon>
        <taxon>Dothideomycetes</taxon>
        <taxon>Pleosporomycetidae</taxon>
        <taxon>Pleosporales</taxon>
        <taxon>Lophiotremataceae</taxon>
        <taxon>Lophiotrema</taxon>
    </lineage>
</organism>
<evidence type="ECO:0000313" key="8">
    <source>
        <dbReference type="Proteomes" id="UP000799770"/>
    </source>
</evidence>
<name>A0A6A5YND4_9PLEO</name>
<feature type="transmembrane region" description="Helical" evidence="5">
    <location>
        <begin position="55"/>
        <end position="72"/>
    </location>
</feature>
<dbReference type="InterPro" id="IPR020846">
    <property type="entry name" value="MFS_dom"/>
</dbReference>
<keyword evidence="4 5" id="KW-0472">Membrane</keyword>
<feature type="transmembrane region" description="Helical" evidence="5">
    <location>
        <begin position="483"/>
        <end position="502"/>
    </location>
</feature>
<sequence length="515" mass="54761">MPDDREGTQYHMSGLKLYVIVLALCLSVILVALDNAILATAIPTITSAFDSLRDVGWYGSAFLISICAFQPLTGKIYQQFSLKLAYLIFLFIFELGSLTCALSPSSVVLILGRALAGAGASGLFSGALVIIAHCIPLNLRPIYTGIIASMFGIANVVGPILGGAITQHLNWRWCFWINLPCGLAAAILLFLLFNPPTRLDQQLSTRDKILALDLPSFVLFVPATVMFLLALHWAGTGFSWSSARVVGLLCGSAVMIAVFTAWQWREGDRASIPPKVIGQRTVMCCAIVALIAMGSLQLTIYYLPMWFQVIKGVSPTKSGVLYLPTVAGDIALSILGGLFTTKVGYYNPILLVGCICVAVGGGLLTTLTVNVRSAKMIGFQILLGSGFGAIIQTPLIAVQAVLPLSQVPTATSVLVLCQFLGGSIFLSVASTVFESRLATFLSRDLSPTAAEAIISSGARDLRNMVSAANLLIIRVAYNDAISTAFWVVMASGAVALLASLGMQWRSVKGVKLQIG</sequence>
<evidence type="ECO:0000259" key="6">
    <source>
        <dbReference type="PROSITE" id="PS50850"/>
    </source>
</evidence>
<feature type="transmembrane region" description="Helical" evidence="5">
    <location>
        <begin position="381"/>
        <end position="401"/>
    </location>
</feature>
<dbReference type="OrthoDB" id="10021397at2759"/>
<feature type="transmembrane region" description="Helical" evidence="5">
    <location>
        <begin position="282"/>
        <end position="303"/>
    </location>
</feature>
<dbReference type="Proteomes" id="UP000799770">
    <property type="component" value="Unassembled WGS sequence"/>
</dbReference>
<feature type="domain" description="Major facilitator superfamily (MFS) profile" evidence="6">
    <location>
        <begin position="20"/>
        <end position="507"/>
    </location>
</feature>
<dbReference type="PANTHER" id="PTHR23501">
    <property type="entry name" value="MAJOR FACILITATOR SUPERFAMILY"/>
    <property type="match status" value="1"/>
</dbReference>
<gene>
    <name evidence="7" type="ORF">BDV96DRAFT_624929</name>
</gene>
<reference evidence="7" key="1">
    <citation type="journal article" date="2020" name="Stud. Mycol.">
        <title>101 Dothideomycetes genomes: a test case for predicting lifestyles and emergence of pathogens.</title>
        <authorList>
            <person name="Haridas S."/>
            <person name="Albert R."/>
            <person name="Binder M."/>
            <person name="Bloem J."/>
            <person name="Labutti K."/>
            <person name="Salamov A."/>
            <person name="Andreopoulos B."/>
            <person name="Baker S."/>
            <person name="Barry K."/>
            <person name="Bills G."/>
            <person name="Bluhm B."/>
            <person name="Cannon C."/>
            <person name="Castanera R."/>
            <person name="Culley D."/>
            <person name="Daum C."/>
            <person name="Ezra D."/>
            <person name="Gonzalez J."/>
            <person name="Henrissat B."/>
            <person name="Kuo A."/>
            <person name="Liang C."/>
            <person name="Lipzen A."/>
            <person name="Lutzoni F."/>
            <person name="Magnuson J."/>
            <person name="Mondo S."/>
            <person name="Nolan M."/>
            <person name="Ohm R."/>
            <person name="Pangilinan J."/>
            <person name="Park H.-J."/>
            <person name="Ramirez L."/>
            <person name="Alfaro M."/>
            <person name="Sun H."/>
            <person name="Tritt A."/>
            <person name="Yoshinaga Y."/>
            <person name="Zwiers L.-H."/>
            <person name="Turgeon B."/>
            <person name="Goodwin S."/>
            <person name="Spatafora J."/>
            <person name="Crous P."/>
            <person name="Grigoriev I."/>
        </authorList>
    </citation>
    <scope>NUCLEOTIDE SEQUENCE</scope>
    <source>
        <strain evidence="7">CBS 627.86</strain>
    </source>
</reference>
<evidence type="ECO:0000256" key="1">
    <source>
        <dbReference type="ARBA" id="ARBA00004141"/>
    </source>
</evidence>
<dbReference type="PANTHER" id="PTHR23501:SF49">
    <property type="entry name" value="MAJOR FACILITATOR SUPERFAMILY (MFS) PROFILE DOMAIN-CONTAINING PROTEIN"/>
    <property type="match status" value="1"/>
</dbReference>
<keyword evidence="2 5" id="KW-0812">Transmembrane</keyword>
<dbReference type="InterPro" id="IPR036259">
    <property type="entry name" value="MFS_trans_sf"/>
</dbReference>
<dbReference type="Gene3D" id="1.20.1250.20">
    <property type="entry name" value="MFS general substrate transporter like domains"/>
    <property type="match status" value="1"/>
</dbReference>
<feature type="transmembrane region" description="Helical" evidence="5">
    <location>
        <begin position="84"/>
        <end position="104"/>
    </location>
</feature>
<dbReference type="InterPro" id="IPR011701">
    <property type="entry name" value="MFS"/>
</dbReference>
<dbReference type="EMBL" id="ML977347">
    <property type="protein sequence ID" value="KAF2108453.1"/>
    <property type="molecule type" value="Genomic_DNA"/>
</dbReference>
<dbReference type="GO" id="GO:0005886">
    <property type="term" value="C:plasma membrane"/>
    <property type="evidence" value="ECO:0007669"/>
    <property type="project" value="TreeGrafter"/>
</dbReference>
<protein>
    <submittedName>
        <fullName evidence="7">Major facilitator superfamily transporter</fullName>
    </submittedName>
</protein>
<feature type="transmembrane region" description="Helical" evidence="5">
    <location>
        <begin position="241"/>
        <end position="262"/>
    </location>
</feature>
<evidence type="ECO:0000256" key="2">
    <source>
        <dbReference type="ARBA" id="ARBA00022692"/>
    </source>
</evidence>
<keyword evidence="8" id="KW-1185">Reference proteome</keyword>
<feature type="transmembrane region" description="Helical" evidence="5">
    <location>
        <begin position="142"/>
        <end position="161"/>
    </location>
</feature>
<feature type="transmembrane region" description="Helical" evidence="5">
    <location>
        <begin position="214"/>
        <end position="235"/>
    </location>
</feature>
<dbReference type="FunFam" id="1.20.1250.20:FF:000196">
    <property type="entry name" value="MFS toxin efflux pump (AflT)"/>
    <property type="match status" value="1"/>
</dbReference>
<feature type="transmembrane region" description="Helical" evidence="5">
    <location>
        <begin position="17"/>
        <end position="43"/>
    </location>
</feature>
<feature type="transmembrane region" description="Helical" evidence="5">
    <location>
        <begin position="110"/>
        <end position="135"/>
    </location>
</feature>
<proteinExistence type="predicted"/>
<dbReference type="Gene3D" id="1.20.1720.10">
    <property type="entry name" value="Multidrug resistance protein D"/>
    <property type="match status" value="1"/>
</dbReference>
<dbReference type="CDD" id="cd17502">
    <property type="entry name" value="MFS_Azr1_MDR_like"/>
    <property type="match status" value="1"/>
</dbReference>
<keyword evidence="3 5" id="KW-1133">Transmembrane helix</keyword>
<evidence type="ECO:0000256" key="5">
    <source>
        <dbReference type="SAM" id="Phobius"/>
    </source>
</evidence>
<feature type="transmembrane region" description="Helical" evidence="5">
    <location>
        <begin position="173"/>
        <end position="193"/>
    </location>
</feature>
<dbReference type="GO" id="GO:0022857">
    <property type="term" value="F:transmembrane transporter activity"/>
    <property type="evidence" value="ECO:0007669"/>
    <property type="project" value="InterPro"/>
</dbReference>
<dbReference type="SUPFAM" id="SSF103473">
    <property type="entry name" value="MFS general substrate transporter"/>
    <property type="match status" value="1"/>
</dbReference>
<dbReference type="AlphaFoldDB" id="A0A6A5YND4"/>
<evidence type="ECO:0000313" key="7">
    <source>
        <dbReference type="EMBL" id="KAF2108453.1"/>
    </source>
</evidence>
<comment type="subcellular location">
    <subcellularLocation>
        <location evidence="1">Membrane</location>
        <topology evidence="1">Multi-pass membrane protein</topology>
    </subcellularLocation>
</comment>
<evidence type="ECO:0000256" key="3">
    <source>
        <dbReference type="ARBA" id="ARBA00022989"/>
    </source>
</evidence>
<dbReference type="Pfam" id="PF07690">
    <property type="entry name" value="MFS_1"/>
    <property type="match status" value="1"/>
</dbReference>